<evidence type="ECO:0000259" key="1">
    <source>
        <dbReference type="Pfam" id="PF01702"/>
    </source>
</evidence>
<organism evidence="2 3">
    <name type="scientific">Phlebiopsis gigantea (strain 11061_1 CR5-6)</name>
    <name type="common">White-rot fungus</name>
    <name type="synonym">Peniophora gigantea</name>
    <dbReference type="NCBI Taxonomy" id="745531"/>
    <lineage>
        <taxon>Eukaryota</taxon>
        <taxon>Fungi</taxon>
        <taxon>Dikarya</taxon>
        <taxon>Basidiomycota</taxon>
        <taxon>Agaricomycotina</taxon>
        <taxon>Agaricomycetes</taxon>
        <taxon>Polyporales</taxon>
        <taxon>Phanerochaetaceae</taxon>
        <taxon>Phlebiopsis</taxon>
    </lineage>
</organism>
<reference evidence="2 3" key="1">
    <citation type="journal article" date="2014" name="PLoS Genet.">
        <title>Analysis of the Phlebiopsis gigantea genome, transcriptome and secretome provides insight into its pioneer colonization strategies of wood.</title>
        <authorList>
            <person name="Hori C."/>
            <person name="Ishida T."/>
            <person name="Igarashi K."/>
            <person name="Samejima M."/>
            <person name="Suzuki H."/>
            <person name="Master E."/>
            <person name="Ferreira P."/>
            <person name="Ruiz-Duenas F.J."/>
            <person name="Held B."/>
            <person name="Canessa P."/>
            <person name="Larrondo L.F."/>
            <person name="Schmoll M."/>
            <person name="Druzhinina I.S."/>
            <person name="Kubicek C.P."/>
            <person name="Gaskell J.A."/>
            <person name="Kersten P."/>
            <person name="St John F."/>
            <person name="Glasner J."/>
            <person name="Sabat G."/>
            <person name="Splinter BonDurant S."/>
            <person name="Syed K."/>
            <person name="Yadav J."/>
            <person name="Mgbeahuruike A.C."/>
            <person name="Kovalchuk A."/>
            <person name="Asiegbu F.O."/>
            <person name="Lackner G."/>
            <person name="Hoffmeister D."/>
            <person name="Rencoret J."/>
            <person name="Gutierrez A."/>
            <person name="Sun H."/>
            <person name="Lindquist E."/>
            <person name="Barry K."/>
            <person name="Riley R."/>
            <person name="Grigoriev I.V."/>
            <person name="Henrissat B."/>
            <person name="Kues U."/>
            <person name="Berka R.M."/>
            <person name="Martinez A.T."/>
            <person name="Covert S.F."/>
            <person name="Blanchette R.A."/>
            <person name="Cullen D."/>
        </authorList>
    </citation>
    <scope>NUCLEOTIDE SEQUENCE [LARGE SCALE GENOMIC DNA]</scope>
    <source>
        <strain evidence="2 3">11061_1 CR5-6</strain>
    </source>
</reference>
<dbReference type="STRING" id="745531.A0A0C3SD04"/>
<dbReference type="PANTHER" id="PTHR46064">
    <property type="entry name" value="QUEUINE TRNA-RIBOSYLTRANSFERASE ACCESSORY SUBUNIT 2"/>
    <property type="match status" value="1"/>
</dbReference>
<sequence>MATFNFNSSIPVSEGFTFGPRVGSVSFQREDGTVLPEIKTPGLITTTSRGVVPHLSRDHTIKTKAVRWVQLPFESFLDQNPPIPTLQGGPHSLHKFLGYKIDQHLLSLCARDPADGREMPANGKDHVSANCIRGVRKISPVQWTSYIRACKPDVVTALSDTPFTSFPYSQKRIMKSLERSTAWLAQLLRSDAFRTTVLVHMAGAHDERARRVFAESLVERLYGKDLELIKPLRTLDEGLSGYIFDLVPLRTALAAYPQPHSVIPELVKTSLLPLPPRKIRLVHSPASPHEILRLIKDVGIDLFDAPFAQRAADLGIALDFRFPVSTAPPSTNQPCPPSERDHGKRDIGHNIFSPVYAHDHSRLASLFLDAASVHGLPDDHADRRHVCLCAACSPVTPDRCIKHSTLDAFDPRDAPKPNLPYTRAYVHHLLHTHEMSSHTLLAMHNLTVMDQFFSDIRAFLADPDGQSRFCAEVERFHEVYDDRLSILDEARAMWAKVERERGKGRLARERSVGELDVQ</sequence>
<evidence type="ECO:0000313" key="3">
    <source>
        <dbReference type="Proteomes" id="UP000053257"/>
    </source>
</evidence>
<dbReference type="Pfam" id="PF01702">
    <property type="entry name" value="TGT"/>
    <property type="match status" value="2"/>
</dbReference>
<dbReference type="PANTHER" id="PTHR46064:SF1">
    <property type="entry name" value="QUEUINE TRNA-RIBOSYLTRANSFERASE ACCESSORY SUBUNIT 2"/>
    <property type="match status" value="1"/>
</dbReference>
<dbReference type="Proteomes" id="UP000053257">
    <property type="component" value="Unassembled WGS sequence"/>
</dbReference>
<protein>
    <recommendedName>
        <fullName evidence="1">tRNA-guanine(15) transglycosylase-like domain-containing protein</fullName>
    </recommendedName>
</protein>
<dbReference type="EMBL" id="KN840468">
    <property type="protein sequence ID" value="KIP09270.1"/>
    <property type="molecule type" value="Genomic_DNA"/>
</dbReference>
<dbReference type="HOGENOM" id="CLU_019834_0_0_1"/>
<name>A0A0C3SD04_PHLG1</name>
<dbReference type="GO" id="GO:0006400">
    <property type="term" value="P:tRNA modification"/>
    <property type="evidence" value="ECO:0007669"/>
    <property type="project" value="InterPro"/>
</dbReference>
<keyword evidence="3" id="KW-1185">Reference proteome</keyword>
<dbReference type="OrthoDB" id="27601at2759"/>
<evidence type="ECO:0000313" key="2">
    <source>
        <dbReference type="EMBL" id="KIP09270.1"/>
    </source>
</evidence>
<dbReference type="InterPro" id="IPR050852">
    <property type="entry name" value="Queuine_tRNA-ribosyltrfase"/>
</dbReference>
<dbReference type="InterPro" id="IPR036511">
    <property type="entry name" value="TGT-like_sf"/>
</dbReference>
<dbReference type="InterPro" id="IPR002616">
    <property type="entry name" value="tRNA_ribo_trans-like"/>
</dbReference>
<accession>A0A0C3SD04</accession>
<gene>
    <name evidence="2" type="ORF">PHLGIDRAFT_103075</name>
</gene>
<proteinExistence type="predicted"/>
<dbReference type="AlphaFoldDB" id="A0A0C3SD04"/>
<dbReference type="SUPFAM" id="SSF51713">
    <property type="entry name" value="tRNA-guanine transglycosylase"/>
    <property type="match status" value="1"/>
</dbReference>
<feature type="domain" description="tRNA-guanine(15) transglycosylase-like" evidence="1">
    <location>
        <begin position="421"/>
        <end position="462"/>
    </location>
</feature>
<feature type="domain" description="tRNA-guanine(15) transglycosylase-like" evidence="1">
    <location>
        <begin position="21"/>
        <end position="319"/>
    </location>
</feature>
<dbReference type="Gene3D" id="3.20.20.105">
    <property type="entry name" value="Queuine tRNA-ribosyltransferase-like"/>
    <property type="match status" value="1"/>
</dbReference>